<dbReference type="AlphaFoldDB" id="A0A4C2AD90"/>
<sequence>MAESWDEENGGELYRYFPDVSAQLSFGWVWTKLQLLTGHGCFRRRLCEWDWSDMLSGIKVLQVGPVYYADLVGTQANFRFVEYARAWHGLRPDKVASSAKKKPEEELLGSESVSVVAKAY</sequence>
<gene>
    <name evidence="1" type="ORF">EVAR_89952_1</name>
</gene>
<dbReference type="OrthoDB" id="7382669at2759"/>
<name>A0A4C2AD90_EUMVA</name>
<proteinExistence type="predicted"/>
<keyword evidence="2" id="KW-1185">Reference proteome</keyword>
<evidence type="ECO:0000313" key="1">
    <source>
        <dbReference type="EMBL" id="GBP96975.1"/>
    </source>
</evidence>
<evidence type="ECO:0000313" key="2">
    <source>
        <dbReference type="Proteomes" id="UP000299102"/>
    </source>
</evidence>
<organism evidence="1 2">
    <name type="scientific">Eumeta variegata</name>
    <name type="common">Bagworm moth</name>
    <name type="synonym">Eumeta japonica</name>
    <dbReference type="NCBI Taxonomy" id="151549"/>
    <lineage>
        <taxon>Eukaryota</taxon>
        <taxon>Metazoa</taxon>
        <taxon>Ecdysozoa</taxon>
        <taxon>Arthropoda</taxon>
        <taxon>Hexapoda</taxon>
        <taxon>Insecta</taxon>
        <taxon>Pterygota</taxon>
        <taxon>Neoptera</taxon>
        <taxon>Endopterygota</taxon>
        <taxon>Lepidoptera</taxon>
        <taxon>Glossata</taxon>
        <taxon>Ditrysia</taxon>
        <taxon>Tineoidea</taxon>
        <taxon>Psychidae</taxon>
        <taxon>Oiketicinae</taxon>
        <taxon>Eumeta</taxon>
    </lineage>
</organism>
<protein>
    <submittedName>
        <fullName evidence="1">Uncharacterized protein</fullName>
    </submittedName>
</protein>
<comment type="caution">
    <text evidence="1">The sequence shown here is derived from an EMBL/GenBank/DDBJ whole genome shotgun (WGS) entry which is preliminary data.</text>
</comment>
<reference evidence="1 2" key="1">
    <citation type="journal article" date="2019" name="Commun. Biol.">
        <title>The bagworm genome reveals a unique fibroin gene that provides high tensile strength.</title>
        <authorList>
            <person name="Kono N."/>
            <person name="Nakamura H."/>
            <person name="Ohtoshi R."/>
            <person name="Tomita M."/>
            <person name="Numata K."/>
            <person name="Arakawa K."/>
        </authorList>
    </citation>
    <scope>NUCLEOTIDE SEQUENCE [LARGE SCALE GENOMIC DNA]</scope>
</reference>
<dbReference type="Proteomes" id="UP000299102">
    <property type="component" value="Unassembled WGS sequence"/>
</dbReference>
<dbReference type="EMBL" id="BGZK01002855">
    <property type="protein sequence ID" value="GBP96975.1"/>
    <property type="molecule type" value="Genomic_DNA"/>
</dbReference>
<accession>A0A4C2AD90</accession>